<protein>
    <recommendedName>
        <fullName evidence="3">DUF503 domain-containing protein</fullName>
    </recommendedName>
</protein>
<gene>
    <name evidence="1" type="ORF">SE18_18515</name>
</gene>
<evidence type="ECO:0008006" key="3">
    <source>
        <dbReference type="Google" id="ProtNLM"/>
    </source>
</evidence>
<dbReference type="AlphaFoldDB" id="A0A0P6Y912"/>
<comment type="caution">
    <text evidence="1">The sequence shown here is derived from an EMBL/GenBank/DDBJ whole genome shotgun (WGS) entry which is preliminary data.</text>
</comment>
<sequence>MLIASVRLELFIPAVHSLKEKRSVLKSVITRLRNEFNASVAEVDEHDRWQRGVIGVACIGSETRYLEGQIDAIIRWIENNRPDVSIVDIERELL</sequence>
<organism evidence="1 2">
    <name type="scientific">Herpetosiphon geysericola</name>
    <dbReference type="NCBI Taxonomy" id="70996"/>
    <lineage>
        <taxon>Bacteria</taxon>
        <taxon>Bacillati</taxon>
        <taxon>Chloroflexota</taxon>
        <taxon>Chloroflexia</taxon>
        <taxon>Herpetosiphonales</taxon>
        <taxon>Herpetosiphonaceae</taxon>
        <taxon>Herpetosiphon</taxon>
    </lineage>
</organism>
<proteinExistence type="predicted"/>
<evidence type="ECO:0000313" key="1">
    <source>
        <dbReference type="EMBL" id="KPL85601.1"/>
    </source>
</evidence>
<dbReference type="PATRIC" id="fig|70996.4.peg.582"/>
<dbReference type="PANTHER" id="PTHR36441:SF1">
    <property type="entry name" value="DUF503 DOMAIN-CONTAINING PROTEIN"/>
    <property type="match status" value="1"/>
</dbReference>
<dbReference type="RefSeq" id="WP_054535925.1">
    <property type="nucleotide sequence ID" value="NZ_LGKP01000025.1"/>
</dbReference>
<dbReference type="SUPFAM" id="SSF103007">
    <property type="entry name" value="Hypothetical protein TT1725"/>
    <property type="match status" value="1"/>
</dbReference>
<evidence type="ECO:0000313" key="2">
    <source>
        <dbReference type="Proteomes" id="UP000050277"/>
    </source>
</evidence>
<accession>A0A0P6Y912</accession>
<dbReference type="InterPro" id="IPR007546">
    <property type="entry name" value="DUF503"/>
</dbReference>
<keyword evidence="2" id="KW-1185">Reference proteome</keyword>
<dbReference type="STRING" id="70996.SE18_18515"/>
<dbReference type="InterPro" id="IPR036746">
    <property type="entry name" value="TT1725-like_sf"/>
</dbReference>
<dbReference type="EMBL" id="LGKP01000025">
    <property type="protein sequence ID" value="KPL85601.1"/>
    <property type="molecule type" value="Genomic_DNA"/>
</dbReference>
<reference evidence="1 2" key="1">
    <citation type="submission" date="2015-07" db="EMBL/GenBank/DDBJ databases">
        <title>Whole genome sequence of Herpetosiphon geysericola DSM 7119.</title>
        <authorList>
            <person name="Hemp J."/>
            <person name="Ward L.M."/>
            <person name="Pace L.A."/>
            <person name="Fischer W.W."/>
        </authorList>
    </citation>
    <scope>NUCLEOTIDE SEQUENCE [LARGE SCALE GENOMIC DNA]</scope>
    <source>
        <strain evidence="1 2">DSM 7119</strain>
    </source>
</reference>
<dbReference type="Gene3D" id="3.30.70.1120">
    <property type="entry name" value="TT1725-like"/>
    <property type="match status" value="1"/>
</dbReference>
<name>A0A0P6Y912_9CHLR</name>
<dbReference type="PANTHER" id="PTHR36441">
    <property type="entry name" value="HYPOTHETICAL CYTOSOLIC PROTEIN"/>
    <property type="match status" value="1"/>
</dbReference>
<dbReference type="Proteomes" id="UP000050277">
    <property type="component" value="Unassembled WGS sequence"/>
</dbReference>
<dbReference type="OrthoDB" id="9809023at2"/>
<dbReference type="Pfam" id="PF04456">
    <property type="entry name" value="DUF503"/>
    <property type="match status" value="1"/>
</dbReference>